<dbReference type="KEGG" id="hhy:Halhy_1948"/>
<name>F4L6J0_HALH1</name>
<reference evidence="3 4" key="1">
    <citation type="journal article" date="2011" name="Stand. Genomic Sci.">
        <title>Complete genome sequence of Haliscomenobacter hydrossis type strain (O).</title>
        <authorList>
            <consortium name="US DOE Joint Genome Institute (JGI-PGF)"/>
            <person name="Daligault H."/>
            <person name="Lapidus A."/>
            <person name="Zeytun A."/>
            <person name="Nolan M."/>
            <person name="Lucas S."/>
            <person name="Del Rio T.G."/>
            <person name="Tice H."/>
            <person name="Cheng J.F."/>
            <person name="Tapia R."/>
            <person name="Han C."/>
            <person name="Goodwin L."/>
            <person name="Pitluck S."/>
            <person name="Liolios K."/>
            <person name="Pagani I."/>
            <person name="Ivanova N."/>
            <person name="Huntemann M."/>
            <person name="Mavromatis K."/>
            <person name="Mikhailova N."/>
            <person name="Pati A."/>
            <person name="Chen A."/>
            <person name="Palaniappan K."/>
            <person name="Land M."/>
            <person name="Hauser L."/>
            <person name="Brambilla E.M."/>
            <person name="Rohde M."/>
            <person name="Verbarg S."/>
            <person name="Goker M."/>
            <person name="Bristow J."/>
            <person name="Eisen J.A."/>
            <person name="Markowitz V."/>
            <person name="Hugenholtz P."/>
            <person name="Kyrpides N.C."/>
            <person name="Klenk H.P."/>
            <person name="Woyke T."/>
        </authorList>
    </citation>
    <scope>NUCLEOTIDE SEQUENCE [LARGE SCALE GENOMIC DNA]</scope>
    <source>
        <strain evidence="4">ATCC 27775 / DSM 1100 / LMG 10767 / O</strain>
    </source>
</reference>
<dbReference type="RefSeq" id="WP_013764386.1">
    <property type="nucleotide sequence ID" value="NC_015510.1"/>
</dbReference>
<dbReference type="Pfam" id="PF13304">
    <property type="entry name" value="AAA_21"/>
    <property type="match status" value="1"/>
</dbReference>
<dbReference type="Proteomes" id="UP000008461">
    <property type="component" value="Chromosome"/>
</dbReference>
<keyword evidence="4" id="KW-1185">Reference proteome</keyword>
<reference key="2">
    <citation type="submission" date="2011-04" db="EMBL/GenBank/DDBJ databases">
        <title>Complete sequence of chromosome of Haliscomenobacter hydrossis DSM 1100.</title>
        <authorList>
            <consortium name="US DOE Joint Genome Institute (JGI-PGF)"/>
            <person name="Lucas S."/>
            <person name="Han J."/>
            <person name="Lapidus A."/>
            <person name="Bruce D."/>
            <person name="Goodwin L."/>
            <person name="Pitluck S."/>
            <person name="Peters L."/>
            <person name="Kyrpides N."/>
            <person name="Mavromatis K."/>
            <person name="Ivanova N."/>
            <person name="Ovchinnikova G."/>
            <person name="Pagani I."/>
            <person name="Daligault H."/>
            <person name="Detter J.C."/>
            <person name="Han C."/>
            <person name="Land M."/>
            <person name="Hauser L."/>
            <person name="Markowitz V."/>
            <person name="Cheng J.-F."/>
            <person name="Hugenholtz P."/>
            <person name="Woyke T."/>
            <person name="Wu D."/>
            <person name="Verbarg S."/>
            <person name="Frueling A."/>
            <person name="Brambilla E."/>
            <person name="Klenk H.-P."/>
            <person name="Eisen J.A."/>
        </authorList>
    </citation>
    <scope>NUCLEOTIDE SEQUENCE</scope>
    <source>
        <strain>DSM 1100</strain>
    </source>
</reference>
<proteinExistence type="predicted"/>
<dbReference type="PANTHER" id="PTHR43581">
    <property type="entry name" value="ATP/GTP PHOSPHATASE"/>
    <property type="match status" value="1"/>
</dbReference>
<dbReference type="PANTHER" id="PTHR43581:SF4">
    <property type="entry name" value="ATP_GTP PHOSPHATASE"/>
    <property type="match status" value="1"/>
</dbReference>
<dbReference type="eggNOG" id="COG4637">
    <property type="taxonomic scope" value="Bacteria"/>
</dbReference>
<dbReference type="STRING" id="760192.Halhy_1948"/>
<feature type="domain" description="Endonuclease GajA/Old nuclease/RecF-like AAA" evidence="1">
    <location>
        <begin position="1"/>
        <end position="133"/>
    </location>
</feature>
<dbReference type="GO" id="GO:0005524">
    <property type="term" value="F:ATP binding"/>
    <property type="evidence" value="ECO:0007669"/>
    <property type="project" value="InterPro"/>
</dbReference>
<feature type="domain" description="ATPase AAA-type core" evidence="2">
    <location>
        <begin position="315"/>
        <end position="382"/>
    </location>
</feature>
<sequence>MYIKKVRISNYKSFNGTQDVLLSRGINLVVGKNNVGKTAFLETLTFNVNNPHLSDKKDFGLDSSLLEPSQITGRLTIKPEEFKRFIFNTSKKPFFLSISLLSDYQIDSTGIMFSGFASHDTQREMLQLQSIGASPDPNSFYYEVRRETAEKALEKMYEYFSGEFTSSISIGRERLCSFENFHRKPVSESPVKCFGIELRGGSYILTGLYTQAKDVAYEFINKIVEESIYKFDIHRRIGYNVNLAVKSHLLPDCSNLPSMLASFQADTPLFNQYKEAVKKVLPDISEIIIGLEGGEAEIKLWNRPPIPGRIDLAIPLKDSGTGVGQVLAILYIVIASTTPKVLIIDEPNSFLHPSASRRLISILREYSHHQYIISTHSPEIIASNPDNLIFLTLEDGETKVKVLETKQKQNIQYAMQEIGLKLSDVYGFDSILWVEGPTEQVCFPKIISRFYPKLEGNIAIVAVRHTGDFEKKYIDTTYSLYEKISGTGSESFLIPPAVAFVFDREGKSEKEIVDWIRGGKKIHFTEVRLYENYVLDEDAIAFVLNGYSAQYEWNRVYTPEEISDWFEAKKVDPKYWDNDPKYWDKNKKELEEKWKDKIHAAKLLEDLFTELSETRVSYQKTIDSVELTEYLLENKPEAFDSLKQLLDKFLPK</sequence>
<evidence type="ECO:0000259" key="2">
    <source>
        <dbReference type="Pfam" id="PF13304"/>
    </source>
</evidence>
<gene>
    <name evidence="3" type="ordered locus">Halhy_1948</name>
</gene>
<dbReference type="InterPro" id="IPR003959">
    <property type="entry name" value="ATPase_AAA_core"/>
</dbReference>
<evidence type="ECO:0000259" key="1">
    <source>
        <dbReference type="Pfam" id="PF13175"/>
    </source>
</evidence>
<protein>
    <submittedName>
        <fullName evidence="3">Uncharacterized protein</fullName>
    </submittedName>
</protein>
<dbReference type="InterPro" id="IPR027417">
    <property type="entry name" value="P-loop_NTPase"/>
</dbReference>
<dbReference type="Gene3D" id="3.40.50.300">
    <property type="entry name" value="P-loop containing nucleotide triphosphate hydrolases"/>
    <property type="match status" value="2"/>
</dbReference>
<dbReference type="InterPro" id="IPR051396">
    <property type="entry name" value="Bact_Antivir_Def_Nuclease"/>
</dbReference>
<dbReference type="SUPFAM" id="SSF52540">
    <property type="entry name" value="P-loop containing nucleoside triphosphate hydrolases"/>
    <property type="match status" value="1"/>
</dbReference>
<dbReference type="InterPro" id="IPR041685">
    <property type="entry name" value="AAA_GajA/Old/RecF-like"/>
</dbReference>
<accession>F4L6J0</accession>
<dbReference type="HOGENOM" id="CLU_420212_0_0_10"/>
<dbReference type="CDD" id="cd00267">
    <property type="entry name" value="ABC_ATPase"/>
    <property type="match status" value="1"/>
</dbReference>
<evidence type="ECO:0000313" key="3">
    <source>
        <dbReference type="EMBL" id="AEE49833.1"/>
    </source>
</evidence>
<organism evidence="3 4">
    <name type="scientific">Haliscomenobacter hydrossis (strain ATCC 27775 / DSM 1100 / LMG 10767 / O)</name>
    <dbReference type="NCBI Taxonomy" id="760192"/>
    <lineage>
        <taxon>Bacteria</taxon>
        <taxon>Pseudomonadati</taxon>
        <taxon>Bacteroidota</taxon>
        <taxon>Saprospiria</taxon>
        <taxon>Saprospirales</taxon>
        <taxon>Haliscomenobacteraceae</taxon>
        <taxon>Haliscomenobacter</taxon>
    </lineage>
</organism>
<dbReference type="Pfam" id="PF13175">
    <property type="entry name" value="AAA_15"/>
    <property type="match status" value="1"/>
</dbReference>
<evidence type="ECO:0000313" key="4">
    <source>
        <dbReference type="Proteomes" id="UP000008461"/>
    </source>
</evidence>
<dbReference type="EMBL" id="CP002691">
    <property type="protein sequence ID" value="AEE49833.1"/>
    <property type="molecule type" value="Genomic_DNA"/>
</dbReference>
<dbReference type="GO" id="GO:0016887">
    <property type="term" value="F:ATP hydrolysis activity"/>
    <property type="evidence" value="ECO:0007669"/>
    <property type="project" value="InterPro"/>
</dbReference>
<dbReference type="AlphaFoldDB" id="F4L6J0"/>